<dbReference type="SUPFAM" id="SSF50985">
    <property type="entry name" value="RCC1/BLIP-II"/>
    <property type="match status" value="1"/>
</dbReference>
<dbReference type="GO" id="GO:0005886">
    <property type="term" value="C:plasma membrane"/>
    <property type="evidence" value="ECO:0007669"/>
    <property type="project" value="TreeGrafter"/>
</dbReference>
<dbReference type="InterPro" id="IPR000408">
    <property type="entry name" value="Reg_chr_condens"/>
</dbReference>
<dbReference type="PRINTS" id="PR00633">
    <property type="entry name" value="RCCNDNSATION"/>
</dbReference>
<dbReference type="Pfam" id="PF00415">
    <property type="entry name" value="RCC1"/>
    <property type="match status" value="1"/>
</dbReference>
<dbReference type="EMBL" id="OB706555">
    <property type="protein sequence ID" value="CAD7238680.1"/>
    <property type="molecule type" value="Genomic_DNA"/>
</dbReference>
<protein>
    <submittedName>
        <fullName evidence="1">Uncharacterized protein</fullName>
    </submittedName>
</protein>
<dbReference type="PROSITE" id="PS00626">
    <property type="entry name" value="RCC1_2"/>
    <property type="match status" value="1"/>
</dbReference>
<dbReference type="OrthoDB" id="6370686at2759"/>
<dbReference type="GO" id="GO:0005634">
    <property type="term" value="C:nucleus"/>
    <property type="evidence" value="ECO:0007669"/>
    <property type="project" value="TreeGrafter"/>
</dbReference>
<evidence type="ECO:0000313" key="1">
    <source>
        <dbReference type="EMBL" id="CAD7238680.1"/>
    </source>
</evidence>
<dbReference type="AlphaFoldDB" id="A0A7R8ZVQ0"/>
<organism evidence="1">
    <name type="scientific">Cyprideis torosa</name>
    <dbReference type="NCBI Taxonomy" id="163714"/>
    <lineage>
        <taxon>Eukaryota</taxon>
        <taxon>Metazoa</taxon>
        <taxon>Ecdysozoa</taxon>
        <taxon>Arthropoda</taxon>
        <taxon>Crustacea</taxon>
        <taxon>Oligostraca</taxon>
        <taxon>Ostracoda</taxon>
        <taxon>Podocopa</taxon>
        <taxon>Podocopida</taxon>
        <taxon>Cytherocopina</taxon>
        <taxon>Cytheroidea</taxon>
        <taxon>Cytherideidae</taxon>
        <taxon>Cyprideis</taxon>
    </lineage>
</organism>
<dbReference type="PANTHER" id="PTHR45943">
    <property type="entry name" value="E3 UBIQUITIN-PROTEIN LIGASE MYCBP2"/>
    <property type="match status" value="1"/>
</dbReference>
<name>A0A7R8ZVQ0_9CRUS</name>
<dbReference type="PANTHER" id="PTHR45943:SF1">
    <property type="entry name" value="E3 UBIQUITIN-PROTEIN LIGASE MYCBP2"/>
    <property type="match status" value="1"/>
</dbReference>
<dbReference type="PROSITE" id="PS50012">
    <property type="entry name" value="RCC1_3"/>
    <property type="match status" value="1"/>
</dbReference>
<dbReference type="GO" id="GO:0008582">
    <property type="term" value="P:regulation of synaptic assembly at neuromuscular junction"/>
    <property type="evidence" value="ECO:0007669"/>
    <property type="project" value="TreeGrafter"/>
</dbReference>
<reference evidence="1" key="1">
    <citation type="submission" date="2020-11" db="EMBL/GenBank/DDBJ databases">
        <authorList>
            <person name="Tran Van P."/>
        </authorList>
    </citation>
    <scope>NUCLEOTIDE SEQUENCE</scope>
</reference>
<accession>A0A7R8ZVQ0</accession>
<proteinExistence type="predicted"/>
<dbReference type="InterPro" id="IPR009091">
    <property type="entry name" value="RCC1/BLIP-II"/>
</dbReference>
<dbReference type="GO" id="GO:0061630">
    <property type="term" value="F:ubiquitin protein ligase activity"/>
    <property type="evidence" value="ECO:0007669"/>
    <property type="project" value="TreeGrafter"/>
</dbReference>
<sequence length="95" mass="10054">MIQPGKVIGFPSLATTVVCGMHHTVVLLSSGEVFSFGANTMGQLGVGDLSTRFQPARVVLPEKVTQVAAGNFHTLFLTEQHNVYASGNHEVSGPM</sequence>
<dbReference type="Gene3D" id="2.130.10.30">
    <property type="entry name" value="Regulator of chromosome condensation 1/beta-lactamase-inhibitor protein II"/>
    <property type="match status" value="1"/>
</dbReference>
<gene>
    <name evidence="1" type="ORF">CTOB1V02_LOCUS16495</name>
</gene>
<dbReference type="GO" id="GO:0007411">
    <property type="term" value="P:axon guidance"/>
    <property type="evidence" value="ECO:0007669"/>
    <property type="project" value="TreeGrafter"/>
</dbReference>